<organism evidence="2 3">
    <name type="scientific">Streptomyces flaveus</name>
    <dbReference type="NCBI Taxonomy" id="66370"/>
    <lineage>
        <taxon>Bacteria</taxon>
        <taxon>Bacillati</taxon>
        <taxon>Actinomycetota</taxon>
        <taxon>Actinomycetes</taxon>
        <taxon>Kitasatosporales</taxon>
        <taxon>Streptomycetaceae</taxon>
        <taxon>Streptomyces</taxon>
        <taxon>Streptomyces aurantiacus group</taxon>
    </lineage>
</organism>
<reference evidence="2" key="2">
    <citation type="submission" date="2020-09" db="EMBL/GenBank/DDBJ databases">
        <authorList>
            <person name="Sun Q."/>
            <person name="Ohkuma M."/>
        </authorList>
    </citation>
    <scope>NUCLEOTIDE SEQUENCE</scope>
    <source>
        <strain evidence="2">JCM 3035</strain>
    </source>
</reference>
<sequence>MAKNKNRKQGGPQQRGTQEQARRGTEELASAAEQTESAPGPDRFTSGGKRQKKFGHN</sequence>
<feature type="region of interest" description="Disordered" evidence="1">
    <location>
        <begin position="1"/>
        <end position="57"/>
    </location>
</feature>
<accession>A0A917QLW6</accession>
<evidence type="ECO:0000313" key="3">
    <source>
        <dbReference type="Proteomes" id="UP000637788"/>
    </source>
</evidence>
<dbReference type="AlphaFoldDB" id="A0A917QLW6"/>
<evidence type="ECO:0000256" key="1">
    <source>
        <dbReference type="SAM" id="MobiDB-lite"/>
    </source>
</evidence>
<reference evidence="2" key="1">
    <citation type="journal article" date="2014" name="Int. J. Syst. Evol. Microbiol.">
        <title>Complete genome sequence of Corynebacterium casei LMG S-19264T (=DSM 44701T), isolated from a smear-ripened cheese.</title>
        <authorList>
            <consortium name="US DOE Joint Genome Institute (JGI-PGF)"/>
            <person name="Walter F."/>
            <person name="Albersmeier A."/>
            <person name="Kalinowski J."/>
            <person name="Ruckert C."/>
        </authorList>
    </citation>
    <scope>NUCLEOTIDE SEQUENCE</scope>
    <source>
        <strain evidence="2">JCM 3035</strain>
    </source>
</reference>
<dbReference type="Proteomes" id="UP000637788">
    <property type="component" value="Unassembled WGS sequence"/>
</dbReference>
<keyword evidence="3" id="KW-1185">Reference proteome</keyword>
<protein>
    <recommendedName>
        <fullName evidence="4">Small hydrophilic protein</fullName>
    </recommendedName>
</protein>
<dbReference type="EMBL" id="BMPQ01000003">
    <property type="protein sequence ID" value="GGK57473.1"/>
    <property type="molecule type" value="Genomic_DNA"/>
</dbReference>
<evidence type="ECO:0008006" key="4">
    <source>
        <dbReference type="Google" id="ProtNLM"/>
    </source>
</evidence>
<name>A0A917QLW6_9ACTN</name>
<gene>
    <name evidence="2" type="ORF">GCM10010094_17280</name>
</gene>
<dbReference type="RefSeq" id="WP_189321260.1">
    <property type="nucleotide sequence ID" value="NZ_BMPQ01000003.1"/>
</dbReference>
<comment type="caution">
    <text evidence="2">The sequence shown here is derived from an EMBL/GenBank/DDBJ whole genome shotgun (WGS) entry which is preliminary data.</text>
</comment>
<proteinExistence type="predicted"/>
<evidence type="ECO:0000313" key="2">
    <source>
        <dbReference type="EMBL" id="GGK57473.1"/>
    </source>
</evidence>